<feature type="domain" description="Apple" evidence="2">
    <location>
        <begin position="42"/>
        <end position="80"/>
    </location>
</feature>
<comment type="caution">
    <text evidence="3">The sequence shown here is derived from an EMBL/GenBank/DDBJ whole genome shotgun (WGS) entry which is preliminary data.</text>
</comment>
<proteinExistence type="predicted"/>
<evidence type="ECO:0000256" key="1">
    <source>
        <dbReference type="SAM" id="SignalP"/>
    </source>
</evidence>
<evidence type="ECO:0000259" key="2">
    <source>
        <dbReference type="Pfam" id="PF00024"/>
    </source>
</evidence>
<keyword evidence="4" id="KW-1185">Reference proteome</keyword>
<feature type="signal peptide" evidence="1">
    <location>
        <begin position="1"/>
        <end position="19"/>
    </location>
</feature>
<gene>
    <name evidence="3" type="ORF">MEDL_21814</name>
</gene>
<dbReference type="AlphaFoldDB" id="A0A8S3RDT5"/>
<dbReference type="Pfam" id="PF00024">
    <property type="entry name" value="PAN_1"/>
    <property type="match status" value="1"/>
</dbReference>
<feature type="chain" id="PRO_5035847688" description="Apple domain-containing protein" evidence="1">
    <location>
        <begin position="20"/>
        <end position="158"/>
    </location>
</feature>
<sequence>MFVTRIACLLIPFVYTVDSAAINTTKFDLKSSKGIISTKLIKRDVIVKSLMECASQCSSYDFCETASFDSETTSCNLSTSCNPETLVSPTATFIRKRSKREFKPIFVACSGNGQSVLDTWRTPSMGREIVNINDSCKAGHLRSSIIDHWNGSIIDQVH</sequence>
<reference evidence="3" key="1">
    <citation type="submission" date="2021-03" db="EMBL/GenBank/DDBJ databases">
        <authorList>
            <person name="Bekaert M."/>
        </authorList>
    </citation>
    <scope>NUCLEOTIDE SEQUENCE</scope>
</reference>
<accession>A0A8S3RDT5</accession>
<keyword evidence="1" id="KW-0732">Signal</keyword>
<name>A0A8S3RDT5_MYTED</name>
<evidence type="ECO:0000313" key="4">
    <source>
        <dbReference type="Proteomes" id="UP000683360"/>
    </source>
</evidence>
<evidence type="ECO:0000313" key="3">
    <source>
        <dbReference type="EMBL" id="CAG2207534.1"/>
    </source>
</evidence>
<dbReference type="EMBL" id="CAJPWZ010001077">
    <property type="protein sequence ID" value="CAG2207534.1"/>
    <property type="molecule type" value="Genomic_DNA"/>
</dbReference>
<dbReference type="OrthoDB" id="10304104at2759"/>
<dbReference type="Proteomes" id="UP000683360">
    <property type="component" value="Unassembled WGS sequence"/>
</dbReference>
<protein>
    <recommendedName>
        <fullName evidence="2">Apple domain-containing protein</fullName>
    </recommendedName>
</protein>
<dbReference type="InterPro" id="IPR003609">
    <property type="entry name" value="Pan_app"/>
</dbReference>
<organism evidence="3 4">
    <name type="scientific">Mytilus edulis</name>
    <name type="common">Blue mussel</name>
    <dbReference type="NCBI Taxonomy" id="6550"/>
    <lineage>
        <taxon>Eukaryota</taxon>
        <taxon>Metazoa</taxon>
        <taxon>Spiralia</taxon>
        <taxon>Lophotrochozoa</taxon>
        <taxon>Mollusca</taxon>
        <taxon>Bivalvia</taxon>
        <taxon>Autobranchia</taxon>
        <taxon>Pteriomorphia</taxon>
        <taxon>Mytilida</taxon>
        <taxon>Mytiloidea</taxon>
        <taxon>Mytilidae</taxon>
        <taxon>Mytilinae</taxon>
        <taxon>Mytilus</taxon>
    </lineage>
</organism>